<comment type="caution">
    <text evidence="4">The sequence shown here is derived from an EMBL/GenBank/DDBJ whole genome shotgun (WGS) entry which is preliminary data.</text>
</comment>
<name>A0ABR9JAB1_9MICC</name>
<evidence type="ECO:0000256" key="2">
    <source>
        <dbReference type="SAM" id="SignalP"/>
    </source>
</evidence>
<dbReference type="PROSITE" id="PS51257">
    <property type="entry name" value="PROKAR_LIPOPROTEIN"/>
    <property type="match status" value="1"/>
</dbReference>
<feature type="region of interest" description="Disordered" evidence="1">
    <location>
        <begin position="23"/>
        <end position="51"/>
    </location>
</feature>
<evidence type="ECO:0000313" key="4">
    <source>
        <dbReference type="EMBL" id="MBE1515944.1"/>
    </source>
</evidence>
<keyword evidence="5" id="KW-1185">Reference proteome</keyword>
<evidence type="ECO:0000313" key="5">
    <source>
        <dbReference type="Proteomes" id="UP000636579"/>
    </source>
</evidence>
<evidence type="ECO:0000256" key="1">
    <source>
        <dbReference type="SAM" id="MobiDB-lite"/>
    </source>
</evidence>
<proteinExistence type="predicted"/>
<feature type="chain" id="PRO_5046308015" evidence="2">
    <location>
        <begin position="24"/>
        <end position="249"/>
    </location>
</feature>
<gene>
    <name evidence="4" type="ORF">H4W26_002736</name>
</gene>
<dbReference type="CDD" id="cd13399">
    <property type="entry name" value="Slt35-like"/>
    <property type="match status" value="1"/>
</dbReference>
<feature type="domain" description="Transglycosylase SLT" evidence="3">
    <location>
        <begin position="163"/>
        <end position="223"/>
    </location>
</feature>
<dbReference type="InterPro" id="IPR023346">
    <property type="entry name" value="Lysozyme-like_dom_sf"/>
</dbReference>
<evidence type="ECO:0000259" key="3">
    <source>
        <dbReference type="Pfam" id="PF13406"/>
    </source>
</evidence>
<dbReference type="EMBL" id="JADBEE010000002">
    <property type="protein sequence ID" value="MBE1515944.1"/>
    <property type="molecule type" value="Genomic_DNA"/>
</dbReference>
<sequence length="249" mass="26158">MSAIRTALAVLAGAVLLMSSGCAQPRESPAPDYPDAPDQRTPEPAEPAQVPEAGEPWVPIAELADEEWLAAVAERTGIPERALAAYSGAALLVGQTRPDCGLGWNTLAGIGQVESQHGTYADSQVQQDGQVSPQIIGVPLDGGPGFAEIPDTDGGALDGDSEWDRAVGPMQFIPVTWELYAQDGNRDGQADPHQFDDAALTAAVYLCESGGELTTDEGWVDAVVAYNQSVEYVNDVAAYAQDYVSPNES</sequence>
<dbReference type="PANTHER" id="PTHR30163">
    <property type="entry name" value="MEMBRANE-BOUND LYTIC MUREIN TRANSGLYCOSYLASE B"/>
    <property type="match status" value="1"/>
</dbReference>
<dbReference type="InterPro" id="IPR043426">
    <property type="entry name" value="MltB-like"/>
</dbReference>
<feature type="signal peptide" evidence="2">
    <location>
        <begin position="1"/>
        <end position="23"/>
    </location>
</feature>
<dbReference type="Pfam" id="PF13406">
    <property type="entry name" value="SLT_2"/>
    <property type="match status" value="1"/>
</dbReference>
<reference evidence="4 5" key="1">
    <citation type="submission" date="2020-10" db="EMBL/GenBank/DDBJ databases">
        <title>Sequencing the genomes of 1000 actinobacteria strains.</title>
        <authorList>
            <person name="Klenk H.-P."/>
        </authorList>
    </citation>
    <scope>NUCLEOTIDE SEQUENCE [LARGE SCALE GENOMIC DNA]</scope>
    <source>
        <strain evidence="4 5">DSM 15474</strain>
    </source>
</reference>
<dbReference type="Gene3D" id="1.10.530.10">
    <property type="match status" value="1"/>
</dbReference>
<dbReference type="PANTHER" id="PTHR30163:SF8">
    <property type="entry name" value="LYTIC MUREIN TRANSGLYCOSYLASE"/>
    <property type="match status" value="1"/>
</dbReference>
<dbReference type="Proteomes" id="UP000636579">
    <property type="component" value="Unassembled WGS sequence"/>
</dbReference>
<keyword evidence="2" id="KW-0732">Signal</keyword>
<accession>A0ABR9JAB1</accession>
<protein>
    <submittedName>
        <fullName evidence="4">Membrane-bound lytic murein transglycosylase B</fullName>
    </submittedName>
</protein>
<dbReference type="RefSeq" id="WP_192592715.1">
    <property type="nucleotide sequence ID" value="NZ_JADBEE010000002.1"/>
</dbReference>
<organism evidence="4 5">
    <name type="scientific">Nesterenkonia halotolerans</name>
    <dbReference type="NCBI Taxonomy" id="225325"/>
    <lineage>
        <taxon>Bacteria</taxon>
        <taxon>Bacillati</taxon>
        <taxon>Actinomycetota</taxon>
        <taxon>Actinomycetes</taxon>
        <taxon>Micrococcales</taxon>
        <taxon>Micrococcaceae</taxon>
        <taxon>Nesterenkonia</taxon>
    </lineage>
</organism>
<dbReference type="SUPFAM" id="SSF53955">
    <property type="entry name" value="Lysozyme-like"/>
    <property type="match status" value="1"/>
</dbReference>
<dbReference type="InterPro" id="IPR031304">
    <property type="entry name" value="SLT_2"/>
</dbReference>